<comment type="caution">
    <text evidence="1">The sequence shown here is derived from an EMBL/GenBank/DDBJ whole genome shotgun (WGS) entry which is preliminary data.</text>
</comment>
<sequence length="736" mass="78372">MPSTSKPKAKPRRRRRDDDEDQGGNSGGSDSDSPASASGSDGESGSESDAAEHESGEESDGSDSEAEADVVEDATLVEPAQETETASAEPIETVTFDEFNIQETDAAPQAGNKKPKKDKKQRAADTRPHEEPTSPTKDTTSSTTAQSARPRPASNRAAYLAKIAADPTFVPRVGKFWTHDERHYAAGRVGQGGSEYAGLREMSDYWRERRGRGRGGFGFAPRGGVPVRGRGRGGAVQGREQSQAQTQPQQKEEPATVKAIADDNAEATQSSEPPSSESKQETAIDPTSFATAQPAAPPAAAQNKTTWTGETGRSDRGSWSHDGYAELAREEERRSAARERQQQMMMARGRGRGMVRGMFRGRGRGRGGFVHPGGVMQPVEQMVPVAMAAGTQLSGPEVETITAAPALPPTSTADIQPIVKLPGSDAPAPPAAVHETNPANPPISDHEPSAITAHLQTQAEHAEHLQQQELKRKQQSLEADMHRLEIGQHRVDSTGMAPSDAGSQGSSAQHHHSGPPPPNMLPPGIGVAENGAFFDLMTGQAVVWVPSPSPGPAHSPISVGSSGSRMGYNPYAQSAPGMNMGYGYQQPPQSYYGGYPNAYGGYERPPHPADPMNYAAYSPSFMPGRDSGSPYAMQGYGAHVPPQLGDPSYFMPPRPQSKIEIRAPTSGNAASSPNQYIHSAEIAAATLKDPSKHGASSPDSTGYSQDNPYSYQAMSGQYDQATRQGYYPQQYMPMGY</sequence>
<accession>A0ACC2XQH4</accession>
<proteinExistence type="predicted"/>
<name>A0ACC2XQH4_9TREE</name>
<organism evidence="1 2">
    <name type="scientific">Naganishia onofrii</name>
    <dbReference type="NCBI Taxonomy" id="1851511"/>
    <lineage>
        <taxon>Eukaryota</taxon>
        <taxon>Fungi</taxon>
        <taxon>Dikarya</taxon>
        <taxon>Basidiomycota</taxon>
        <taxon>Agaricomycotina</taxon>
        <taxon>Tremellomycetes</taxon>
        <taxon>Filobasidiales</taxon>
        <taxon>Filobasidiaceae</taxon>
        <taxon>Naganishia</taxon>
    </lineage>
</organism>
<keyword evidence="2" id="KW-1185">Reference proteome</keyword>
<evidence type="ECO:0000313" key="1">
    <source>
        <dbReference type="EMBL" id="KAJ9126202.1"/>
    </source>
</evidence>
<reference evidence="1" key="1">
    <citation type="submission" date="2023-04" db="EMBL/GenBank/DDBJ databases">
        <title>Draft Genome sequencing of Naganishia species isolated from polar environments using Oxford Nanopore Technology.</title>
        <authorList>
            <person name="Leo P."/>
            <person name="Venkateswaran K."/>
        </authorList>
    </citation>
    <scope>NUCLEOTIDE SEQUENCE</scope>
    <source>
        <strain evidence="1">DBVPG 5303</strain>
    </source>
</reference>
<protein>
    <submittedName>
        <fullName evidence="1">Uncharacterized protein</fullName>
    </submittedName>
</protein>
<dbReference type="Proteomes" id="UP001234202">
    <property type="component" value="Unassembled WGS sequence"/>
</dbReference>
<dbReference type="EMBL" id="JASBWV010000006">
    <property type="protein sequence ID" value="KAJ9126202.1"/>
    <property type="molecule type" value="Genomic_DNA"/>
</dbReference>
<gene>
    <name evidence="1" type="ORF">QFC24_002475</name>
</gene>
<evidence type="ECO:0000313" key="2">
    <source>
        <dbReference type="Proteomes" id="UP001234202"/>
    </source>
</evidence>